<comment type="catalytic activity">
    <reaction evidence="7">
        <text>adenosine + H2O + H(+) = inosine + NH4(+)</text>
        <dbReference type="Rhea" id="RHEA:24408"/>
        <dbReference type="ChEBI" id="CHEBI:15377"/>
        <dbReference type="ChEBI" id="CHEBI:15378"/>
        <dbReference type="ChEBI" id="CHEBI:16335"/>
        <dbReference type="ChEBI" id="CHEBI:17596"/>
        <dbReference type="ChEBI" id="CHEBI:28938"/>
        <dbReference type="EC" id="3.5.4.4"/>
    </reaction>
    <physiologicalReaction direction="left-to-right" evidence="7">
        <dbReference type="Rhea" id="RHEA:24409"/>
    </physiologicalReaction>
</comment>
<sequence>MEQWVLEEKAGIKFFKLSPLPQIVLIFITRFGNLLSDDLKNIKKALGITKIFTLKQIHSNRVFYINRNNFNQVLEGDGIFTDEKGLAIGVKVADCLPIYIFDKKSTIIGIGHSGWRSTLAQIGKNLVSGIEQKFGINPTDLNFVLGPCIEQSCYEVGFEVLAQFFNLLPGSEKFFIMRNRKIYFDLKGFNRYQLKQLGLTEIASLDYCSKCNPDLFYSVRRADGPGRNLTLIYLLPK</sequence>
<evidence type="ECO:0000256" key="5">
    <source>
        <dbReference type="ARBA" id="ARBA00022801"/>
    </source>
</evidence>
<keyword evidence="4" id="KW-0479">Metal-binding</keyword>
<comment type="catalytic activity">
    <reaction evidence="8">
        <text>adenosine + phosphate = alpha-D-ribose 1-phosphate + adenine</text>
        <dbReference type="Rhea" id="RHEA:27642"/>
        <dbReference type="ChEBI" id="CHEBI:16335"/>
        <dbReference type="ChEBI" id="CHEBI:16708"/>
        <dbReference type="ChEBI" id="CHEBI:43474"/>
        <dbReference type="ChEBI" id="CHEBI:57720"/>
        <dbReference type="EC" id="2.4.2.1"/>
    </reaction>
    <physiologicalReaction direction="left-to-right" evidence="8">
        <dbReference type="Rhea" id="RHEA:27643"/>
    </physiologicalReaction>
</comment>
<organism evidence="11">
    <name type="scientific">candidate division WOR-3 bacterium</name>
    <dbReference type="NCBI Taxonomy" id="2052148"/>
    <lineage>
        <taxon>Bacteria</taxon>
        <taxon>Bacteria division WOR-3</taxon>
    </lineage>
</organism>
<keyword evidence="5" id="KW-0378">Hydrolase</keyword>
<dbReference type="Pfam" id="PF02578">
    <property type="entry name" value="Cu-oxidase_4"/>
    <property type="match status" value="1"/>
</dbReference>
<evidence type="ECO:0000256" key="10">
    <source>
        <dbReference type="RuleBase" id="RU361274"/>
    </source>
</evidence>
<evidence type="ECO:0000256" key="7">
    <source>
        <dbReference type="ARBA" id="ARBA00047989"/>
    </source>
</evidence>
<dbReference type="AlphaFoldDB" id="A0A7C6AAD7"/>
<comment type="similarity">
    <text evidence="2 10">Belongs to the purine nucleoside phosphorylase YfiH/LACC1 family.</text>
</comment>
<dbReference type="GO" id="GO:0017061">
    <property type="term" value="F:S-methyl-5-thioadenosine phosphorylase activity"/>
    <property type="evidence" value="ECO:0007669"/>
    <property type="project" value="UniProtKB-EC"/>
</dbReference>
<name>A0A7C6AAD7_UNCW3</name>
<dbReference type="InterPro" id="IPR003730">
    <property type="entry name" value="Cu_polyphenol_OxRdtase"/>
</dbReference>
<dbReference type="PANTHER" id="PTHR30616">
    <property type="entry name" value="UNCHARACTERIZED PROTEIN YFIH"/>
    <property type="match status" value="1"/>
</dbReference>
<dbReference type="SUPFAM" id="SSF64438">
    <property type="entry name" value="CNF1/YfiH-like putative cysteine hydrolases"/>
    <property type="match status" value="1"/>
</dbReference>
<accession>A0A7C6AAD7</accession>
<dbReference type="GO" id="GO:0005507">
    <property type="term" value="F:copper ion binding"/>
    <property type="evidence" value="ECO:0007669"/>
    <property type="project" value="TreeGrafter"/>
</dbReference>
<keyword evidence="3" id="KW-0808">Transferase</keyword>
<dbReference type="InterPro" id="IPR011324">
    <property type="entry name" value="Cytotoxic_necrot_fac-like_cat"/>
</dbReference>
<evidence type="ECO:0000256" key="8">
    <source>
        <dbReference type="ARBA" id="ARBA00048968"/>
    </source>
</evidence>
<comment type="caution">
    <text evidence="11">The sequence shown here is derived from an EMBL/GenBank/DDBJ whole genome shotgun (WGS) entry which is preliminary data.</text>
</comment>
<dbReference type="Gene3D" id="3.60.140.10">
    <property type="entry name" value="CNF1/YfiH-like putative cysteine hydrolases"/>
    <property type="match status" value="1"/>
</dbReference>
<dbReference type="NCBIfam" id="TIGR00726">
    <property type="entry name" value="peptidoglycan editing factor PgeF"/>
    <property type="match status" value="1"/>
</dbReference>
<gene>
    <name evidence="11" type="primary">pgeF</name>
    <name evidence="11" type="ORF">ENW73_07370</name>
</gene>
<proteinExistence type="inferred from homology"/>
<keyword evidence="6" id="KW-0862">Zinc</keyword>
<dbReference type="EMBL" id="DTLI01000174">
    <property type="protein sequence ID" value="HHS52666.1"/>
    <property type="molecule type" value="Genomic_DNA"/>
</dbReference>
<protein>
    <recommendedName>
        <fullName evidence="10">Purine nucleoside phosphorylase</fullName>
    </recommendedName>
</protein>
<evidence type="ECO:0000256" key="1">
    <source>
        <dbReference type="ARBA" id="ARBA00000553"/>
    </source>
</evidence>
<evidence type="ECO:0000256" key="2">
    <source>
        <dbReference type="ARBA" id="ARBA00007353"/>
    </source>
</evidence>
<evidence type="ECO:0000313" key="11">
    <source>
        <dbReference type="EMBL" id="HHS52666.1"/>
    </source>
</evidence>
<dbReference type="PANTHER" id="PTHR30616:SF2">
    <property type="entry name" value="PURINE NUCLEOSIDE PHOSPHORYLASE LACC1"/>
    <property type="match status" value="1"/>
</dbReference>
<dbReference type="InterPro" id="IPR038371">
    <property type="entry name" value="Cu_polyphenol_OxRdtase_sf"/>
</dbReference>
<reference evidence="11" key="1">
    <citation type="journal article" date="2020" name="mSystems">
        <title>Genome- and Community-Level Interaction Insights into Carbon Utilization and Element Cycling Functions of Hydrothermarchaeota in Hydrothermal Sediment.</title>
        <authorList>
            <person name="Zhou Z."/>
            <person name="Liu Y."/>
            <person name="Xu W."/>
            <person name="Pan J."/>
            <person name="Luo Z.H."/>
            <person name="Li M."/>
        </authorList>
    </citation>
    <scope>NUCLEOTIDE SEQUENCE [LARGE SCALE GENOMIC DNA]</scope>
    <source>
        <strain evidence="11">SpSt-876</strain>
    </source>
</reference>
<comment type="catalytic activity">
    <reaction evidence="9">
        <text>S-methyl-5'-thioadenosine + phosphate = 5-(methylsulfanyl)-alpha-D-ribose 1-phosphate + adenine</text>
        <dbReference type="Rhea" id="RHEA:11852"/>
        <dbReference type="ChEBI" id="CHEBI:16708"/>
        <dbReference type="ChEBI" id="CHEBI:17509"/>
        <dbReference type="ChEBI" id="CHEBI:43474"/>
        <dbReference type="ChEBI" id="CHEBI:58533"/>
        <dbReference type="EC" id="2.4.2.28"/>
    </reaction>
    <physiologicalReaction direction="left-to-right" evidence="9">
        <dbReference type="Rhea" id="RHEA:11853"/>
    </physiologicalReaction>
</comment>
<comment type="catalytic activity">
    <reaction evidence="1">
        <text>inosine + phosphate = alpha-D-ribose 1-phosphate + hypoxanthine</text>
        <dbReference type="Rhea" id="RHEA:27646"/>
        <dbReference type="ChEBI" id="CHEBI:17368"/>
        <dbReference type="ChEBI" id="CHEBI:17596"/>
        <dbReference type="ChEBI" id="CHEBI:43474"/>
        <dbReference type="ChEBI" id="CHEBI:57720"/>
        <dbReference type="EC" id="2.4.2.1"/>
    </reaction>
    <physiologicalReaction direction="left-to-right" evidence="1">
        <dbReference type="Rhea" id="RHEA:27647"/>
    </physiologicalReaction>
</comment>
<evidence type="ECO:0000256" key="3">
    <source>
        <dbReference type="ARBA" id="ARBA00022679"/>
    </source>
</evidence>
<evidence type="ECO:0000256" key="4">
    <source>
        <dbReference type="ARBA" id="ARBA00022723"/>
    </source>
</evidence>
<evidence type="ECO:0000256" key="6">
    <source>
        <dbReference type="ARBA" id="ARBA00022833"/>
    </source>
</evidence>
<dbReference type="GO" id="GO:0016787">
    <property type="term" value="F:hydrolase activity"/>
    <property type="evidence" value="ECO:0007669"/>
    <property type="project" value="UniProtKB-KW"/>
</dbReference>
<evidence type="ECO:0000256" key="9">
    <source>
        <dbReference type="ARBA" id="ARBA00049893"/>
    </source>
</evidence>
<dbReference type="CDD" id="cd16833">
    <property type="entry name" value="YfiH"/>
    <property type="match status" value="1"/>
</dbReference>